<sequence>MDYPLSVNDDGVNIKPENMEKEHLYHCVFKNKVILLYKDSQDFLNCYEIEEEDLVNQIKNSSNDSDVEKILQSFIDNKDIKN</sequence>
<accession>A0AC60VX07</accession>
<name>A0AC60VX07_9ARCH</name>
<dbReference type="EMBL" id="JACEMZ010000005">
    <property type="protein sequence ID" value="MBA4451931.1"/>
    <property type="molecule type" value="Genomic_DNA"/>
</dbReference>
<gene>
    <name evidence="1" type="ORF">H2B03_01985</name>
</gene>
<organism evidence="1 2">
    <name type="scientific">Candidatus Nitrosomaritimum aestuariumsis</name>
    <dbReference type="NCBI Taxonomy" id="3342354"/>
    <lineage>
        <taxon>Archaea</taxon>
        <taxon>Nitrososphaerota</taxon>
        <taxon>Nitrososphaeria</taxon>
        <taxon>Nitrosopumilales</taxon>
        <taxon>Nitrosopumilaceae</taxon>
        <taxon>Candidatus Nitrosomaritimum</taxon>
    </lineage>
</organism>
<reference evidence="1 2" key="1">
    <citation type="journal article" date="2020" name="Appl. Environ. Microbiol.">
        <title>Genomic Characteristics of a Novel Species of Ammonia-Oxidizing Archaea from the Jiulong River Estuary.</title>
        <authorList>
            <person name="Zou D."/>
            <person name="Wan R."/>
            <person name="Han L."/>
            <person name="Xu M.N."/>
            <person name="Liu Y."/>
            <person name="Liu H."/>
            <person name="Kao S.J."/>
            <person name="Li M."/>
        </authorList>
    </citation>
    <scope>NUCLEOTIDE SEQUENCE [LARGE SCALE GENOMIC DNA]</scope>
    <source>
        <strain evidence="1">W1bin1</strain>
    </source>
</reference>
<protein>
    <submittedName>
        <fullName evidence="1">Uncharacterized protein</fullName>
    </submittedName>
</protein>
<evidence type="ECO:0000313" key="1">
    <source>
        <dbReference type="EMBL" id="MBA4451931.1"/>
    </source>
</evidence>
<evidence type="ECO:0000313" key="2">
    <source>
        <dbReference type="Proteomes" id="UP000559653"/>
    </source>
</evidence>
<dbReference type="Proteomes" id="UP000559653">
    <property type="component" value="Unassembled WGS sequence"/>
</dbReference>
<comment type="caution">
    <text evidence="1">The sequence shown here is derived from an EMBL/GenBank/DDBJ whole genome shotgun (WGS) entry which is preliminary data.</text>
</comment>
<proteinExistence type="predicted"/>